<dbReference type="Gene3D" id="3.40.50.2000">
    <property type="entry name" value="Glycogen Phosphorylase B"/>
    <property type="match status" value="2"/>
</dbReference>
<dbReference type="SUPFAM" id="SSF53756">
    <property type="entry name" value="UDP-Glycosyltransferase/glycogen phosphorylase"/>
    <property type="match status" value="1"/>
</dbReference>
<keyword evidence="9 16" id="KW-0808">Transferase</keyword>
<name>A0A1L0DLQ5_9ASCO</name>
<dbReference type="EC" id="2.4.1.257" evidence="5 16"/>
<comment type="catalytic activity">
    <reaction evidence="15 16">
        <text>an alpha-D-Man-(1-&gt;3)-beta-D-Man-(1-&gt;4)-beta-D-GlcNAc-(1-&gt;4)-alpha-D-GlcNAc-diphospho-di-trans,poly-cis-dolichol + GDP-alpha-D-mannose = an alpha-D-Man-(1-&gt;3)-[alpha-D-Man-(1-&gt;6)]-beta-D-Man-(1-&gt;4)-beta-D-GlcNAc-(1-&gt;4)-alpha-D-GlcNAc-diphospho-di-trans,poly-cis-dolichol + GDP + H(+)</text>
        <dbReference type="Rhea" id="RHEA:29519"/>
        <dbReference type="Rhea" id="RHEA-COMP:19513"/>
        <dbReference type="Rhea" id="RHEA-COMP:19515"/>
        <dbReference type="ChEBI" id="CHEBI:15378"/>
        <dbReference type="ChEBI" id="CHEBI:57527"/>
        <dbReference type="ChEBI" id="CHEBI:58189"/>
        <dbReference type="ChEBI" id="CHEBI:132510"/>
        <dbReference type="ChEBI" id="CHEBI:132511"/>
        <dbReference type="EC" id="2.4.1.257"/>
    </reaction>
    <physiologicalReaction direction="left-to-right" evidence="15 16">
        <dbReference type="Rhea" id="RHEA:29520"/>
    </physiologicalReaction>
</comment>
<comment type="similarity">
    <text evidence="4 16">Belongs to the glycosyltransferase group 1 family.</text>
</comment>
<evidence type="ECO:0000256" key="8">
    <source>
        <dbReference type="ARBA" id="ARBA00022676"/>
    </source>
</evidence>
<keyword evidence="10 16" id="KW-0812">Transmembrane</keyword>
<evidence type="ECO:0000256" key="1">
    <source>
        <dbReference type="ARBA" id="ARBA00003142"/>
    </source>
</evidence>
<feature type="domain" description="Glycosyltransferase subfamily 4-like N-terminal" evidence="18">
    <location>
        <begin position="13"/>
        <end position="195"/>
    </location>
</feature>
<comment type="subcellular location">
    <subcellularLocation>
        <location evidence="2 16">Endoplasmic reticulum membrane</location>
    </subcellularLocation>
</comment>
<organism evidence="19 20">
    <name type="scientific">Sungouiella intermedia</name>
    <dbReference type="NCBI Taxonomy" id="45354"/>
    <lineage>
        <taxon>Eukaryota</taxon>
        <taxon>Fungi</taxon>
        <taxon>Dikarya</taxon>
        <taxon>Ascomycota</taxon>
        <taxon>Saccharomycotina</taxon>
        <taxon>Pichiomycetes</taxon>
        <taxon>Metschnikowiaceae</taxon>
        <taxon>Sungouiella</taxon>
    </lineage>
</organism>
<evidence type="ECO:0000256" key="12">
    <source>
        <dbReference type="ARBA" id="ARBA00022989"/>
    </source>
</evidence>
<dbReference type="InterPro" id="IPR027054">
    <property type="entry name" value="ALG2"/>
</dbReference>
<dbReference type="EC" id="2.4.1.132" evidence="6 16"/>
<evidence type="ECO:0000256" key="14">
    <source>
        <dbReference type="ARBA" id="ARBA00045103"/>
    </source>
</evidence>
<dbReference type="OrthoDB" id="448893at2759"/>
<proteinExistence type="inferred from homology"/>
<dbReference type="PANTHER" id="PTHR45918:SF1">
    <property type="entry name" value="ALPHA-1,3_1,6-MANNOSYLTRANSFERASE ALG2"/>
    <property type="match status" value="1"/>
</dbReference>
<dbReference type="InterPro" id="IPR028098">
    <property type="entry name" value="Glyco_trans_4-like_N"/>
</dbReference>
<keyword evidence="8 16" id="KW-0328">Glycosyltransferase</keyword>
<comment type="catalytic activity">
    <reaction evidence="14 16">
        <text>a beta-D-Man-(1-&gt;4)-beta-D-GlcNAc-(1-&gt;4)-alpha-D-GlcNAc-diphospho-di-trans,poly-cis-dolichol + GDP-alpha-D-mannose = an alpha-D-Man-(1-&gt;3)-beta-D-Man-(1-&gt;4)-beta-D-GlcNAc-(1-&gt;4)-alpha-D-GlcNAc-diphospho-di-trans,poly-cis-dolichol + GDP + H(+)</text>
        <dbReference type="Rhea" id="RHEA:29515"/>
        <dbReference type="Rhea" id="RHEA-COMP:19511"/>
        <dbReference type="Rhea" id="RHEA-COMP:19513"/>
        <dbReference type="ChEBI" id="CHEBI:15378"/>
        <dbReference type="ChEBI" id="CHEBI:57527"/>
        <dbReference type="ChEBI" id="CHEBI:58189"/>
        <dbReference type="ChEBI" id="CHEBI:58472"/>
        <dbReference type="ChEBI" id="CHEBI:132510"/>
        <dbReference type="EC" id="2.4.1.132"/>
    </reaction>
    <physiologicalReaction direction="left-to-right" evidence="14 16">
        <dbReference type="Rhea" id="RHEA:29516"/>
    </physiologicalReaction>
</comment>
<feature type="domain" description="Glycosyl transferase family 1" evidence="17">
    <location>
        <begin position="209"/>
        <end position="404"/>
    </location>
</feature>
<evidence type="ECO:0000256" key="15">
    <source>
        <dbReference type="ARBA" id="ARBA00045104"/>
    </source>
</evidence>
<keyword evidence="12 16" id="KW-1133">Transmembrane helix</keyword>
<reference evidence="19 20" key="1">
    <citation type="submission" date="2016-10" db="EMBL/GenBank/DDBJ databases">
        <authorList>
            <person name="de Groot N.N."/>
        </authorList>
    </citation>
    <scope>NUCLEOTIDE SEQUENCE [LARGE SCALE GENOMIC DNA]</scope>
    <source>
        <strain evidence="19 20">CBS 141442</strain>
    </source>
</reference>
<dbReference type="STRING" id="45354.A0A1L0DLQ5"/>
<protein>
    <recommendedName>
        <fullName evidence="7 16">Alpha-1,3/1,6-mannosyltransferase ALG2</fullName>
        <ecNumber evidence="6 16">2.4.1.132</ecNumber>
        <ecNumber evidence="5 16">2.4.1.257</ecNumber>
    </recommendedName>
    <alternativeName>
        <fullName evidence="16">GDP-Man:Man(1)GlcNAc(2)-PP-Dol alpha-1,3-mannosyltransferase</fullName>
    </alternativeName>
</protein>
<dbReference type="Pfam" id="PF00534">
    <property type="entry name" value="Glycos_transf_1"/>
    <property type="match status" value="1"/>
</dbReference>
<sequence length="463" mass="51795">MTKIAFIHPDLGIGGAERLVVDAAVGLQNLGNEIVVYTSHCDKSHCFDEVKADILKVHVFGDFLPTTIVGKFHILCAIIRQLYLVTKLIVTGKISKYDYFIVDQLSFCVPLLSLFCNANCKVLFYCHFPDQLLAKKSGLAKMLYRVPFDALEEWTTGVSDQVVVNSTFTKSIFHNTFTHLQTLNPGVIYPCVDISQPDQDNSEAEAELNEFMKGGKFFLSINRFERLKNIELAIKAFAEFKSKTTQVPCPKLIIAGGFDSRVRENVEYLSELEKLCDELHLVHYTFRGKLVMMPQSTEVIFLPSVKTSIKNAALKTAQLLLYTPTFEHFGIVPVESMLNKTPVLAIDRGGPLESIVNFTGSNGAEATGFNRPNDVDQWAKILLEFSLPANDKLREQLGENGYNRAKTIFSREQMSESFATNLKAASKTKSDKGIIYKVLLMWKFLVGALAIGILAVFLNNFSK</sequence>
<evidence type="ECO:0000256" key="7">
    <source>
        <dbReference type="ARBA" id="ARBA00019218"/>
    </source>
</evidence>
<dbReference type="EMBL" id="LT635761">
    <property type="protein sequence ID" value="SGZ56800.1"/>
    <property type="molecule type" value="Genomic_DNA"/>
</dbReference>
<evidence type="ECO:0000256" key="4">
    <source>
        <dbReference type="ARBA" id="ARBA00006122"/>
    </source>
</evidence>
<dbReference type="Pfam" id="PF13439">
    <property type="entry name" value="Glyco_transf_4"/>
    <property type="match status" value="1"/>
</dbReference>
<feature type="transmembrane region" description="Helical" evidence="16">
    <location>
        <begin position="434"/>
        <end position="458"/>
    </location>
</feature>
<evidence type="ECO:0000259" key="18">
    <source>
        <dbReference type="Pfam" id="PF13439"/>
    </source>
</evidence>
<dbReference type="AlphaFoldDB" id="A0A1L0DLQ5"/>
<evidence type="ECO:0000256" key="10">
    <source>
        <dbReference type="ARBA" id="ARBA00022692"/>
    </source>
</evidence>
<evidence type="ECO:0000256" key="9">
    <source>
        <dbReference type="ARBA" id="ARBA00022679"/>
    </source>
</evidence>
<dbReference type="GO" id="GO:0005789">
    <property type="term" value="C:endoplasmic reticulum membrane"/>
    <property type="evidence" value="ECO:0007669"/>
    <property type="project" value="UniProtKB-SubCell"/>
</dbReference>
<comment type="function">
    <text evidence="1 16">Mannosylates Man(2)GlcNAc(2)-dolichol diphosphate and Man(1)GlcNAc(2)-dolichol diphosphate to form Man(3)GlcNAc(2)-dolichol diphosphate.</text>
</comment>
<gene>
    <name evidence="19" type="ORF">SAMEA4029010_CIC11G00000001356</name>
</gene>
<evidence type="ECO:0000256" key="11">
    <source>
        <dbReference type="ARBA" id="ARBA00022824"/>
    </source>
</evidence>
<evidence type="ECO:0000256" key="13">
    <source>
        <dbReference type="ARBA" id="ARBA00023136"/>
    </source>
</evidence>
<evidence type="ECO:0000256" key="6">
    <source>
        <dbReference type="ARBA" id="ARBA00012649"/>
    </source>
</evidence>
<keyword evidence="11 16" id="KW-0256">Endoplasmic reticulum</keyword>
<dbReference type="CDD" id="cd03805">
    <property type="entry name" value="GT4_ALG2-like"/>
    <property type="match status" value="1"/>
</dbReference>
<dbReference type="GO" id="GO:0102704">
    <property type="term" value="F:GDP-Man:Man(2)GlcNAc(2)-PP-Dol alpha-1,6-mannosyltransferase activity"/>
    <property type="evidence" value="ECO:0007669"/>
    <property type="project" value="UniProtKB-UniRule"/>
</dbReference>
<evidence type="ECO:0000256" key="2">
    <source>
        <dbReference type="ARBA" id="ARBA00004586"/>
    </source>
</evidence>
<evidence type="ECO:0000256" key="3">
    <source>
        <dbReference type="ARBA" id="ARBA00004922"/>
    </source>
</evidence>
<evidence type="ECO:0000256" key="5">
    <source>
        <dbReference type="ARBA" id="ARBA00011969"/>
    </source>
</evidence>
<evidence type="ECO:0000259" key="17">
    <source>
        <dbReference type="Pfam" id="PF00534"/>
    </source>
</evidence>
<dbReference type="GO" id="GO:0004378">
    <property type="term" value="F:GDP-Man:Man(1)GlcNAc(2)-PP-Dol alpha-1,3-mannosyltransferase activity"/>
    <property type="evidence" value="ECO:0007669"/>
    <property type="project" value="UniProtKB-UniRule"/>
</dbReference>
<dbReference type="InterPro" id="IPR001296">
    <property type="entry name" value="Glyco_trans_1"/>
</dbReference>
<keyword evidence="20" id="KW-1185">Reference proteome</keyword>
<evidence type="ECO:0000256" key="16">
    <source>
        <dbReference type="RuleBase" id="RU367136"/>
    </source>
</evidence>
<dbReference type="PANTHER" id="PTHR45918">
    <property type="entry name" value="ALPHA-1,3/1,6-MANNOSYLTRANSFERASE ALG2"/>
    <property type="match status" value="1"/>
</dbReference>
<evidence type="ECO:0000313" key="19">
    <source>
        <dbReference type="EMBL" id="SGZ56800.1"/>
    </source>
</evidence>
<comment type="pathway">
    <text evidence="3 16">Protein modification; protein glycosylation.</text>
</comment>
<evidence type="ECO:0000313" key="20">
    <source>
        <dbReference type="Proteomes" id="UP000182334"/>
    </source>
</evidence>
<dbReference type="UniPathway" id="UPA00378"/>
<accession>A0A1L0DLQ5</accession>
<keyword evidence="13 16" id="KW-0472">Membrane</keyword>
<dbReference type="Proteomes" id="UP000182334">
    <property type="component" value="Chromosome VI"/>
</dbReference>